<organism evidence="2 3">
    <name type="scientific">Asparagus officinalis</name>
    <name type="common">Garden asparagus</name>
    <dbReference type="NCBI Taxonomy" id="4686"/>
    <lineage>
        <taxon>Eukaryota</taxon>
        <taxon>Viridiplantae</taxon>
        <taxon>Streptophyta</taxon>
        <taxon>Embryophyta</taxon>
        <taxon>Tracheophyta</taxon>
        <taxon>Spermatophyta</taxon>
        <taxon>Magnoliopsida</taxon>
        <taxon>Liliopsida</taxon>
        <taxon>Asparagales</taxon>
        <taxon>Asparagaceae</taxon>
        <taxon>Asparagoideae</taxon>
        <taxon>Asparagus</taxon>
    </lineage>
</organism>
<dbReference type="Gramene" id="ONK62305">
    <property type="protein sequence ID" value="ONK62305"/>
    <property type="gene ID" value="A4U43_C07F2530"/>
</dbReference>
<evidence type="ECO:0000256" key="1">
    <source>
        <dbReference type="SAM" id="MobiDB-lite"/>
    </source>
</evidence>
<dbReference type="Proteomes" id="UP000243459">
    <property type="component" value="Chromosome 7"/>
</dbReference>
<evidence type="ECO:0000313" key="3">
    <source>
        <dbReference type="Proteomes" id="UP000243459"/>
    </source>
</evidence>
<dbReference type="EMBL" id="CM007387">
    <property type="protein sequence ID" value="ONK62305.1"/>
    <property type="molecule type" value="Genomic_DNA"/>
</dbReference>
<gene>
    <name evidence="2" type="ORF">A4U43_C07F2530</name>
</gene>
<sequence length="1162" mass="128377">MARILRAPSSSETTAGVVPRSCGVRCRANPGCPFEEFVELEIVRTDVVAEAPEAGASGKEAAGPLRRAVADCLSASSSNLQAGSSSAPAAEASRTLRDYLANPSTTDMAYNVLIDHALAERDRSPAVVPRCVALLKKYLLRYVPKVQILRQIDHFCANSIIECDSIANPRVSLWSKSLSQQPGTSSVTSNALSPSLHASNFASPSLVKSLCYVRSLVARHIPKLSFQPSGHSGGSASMKQLLPTLSSFLSRSVTSHLSPEVVSSRESPQRKEGPVQSALSLSSLDNVEEGDSNRNISVDLLTWRWSIDSSFSARESDGIMRPQDVRSHGFLEVGAAALLVGDVEAKAKDQSWKHTGNQDLCDIDQLLQPSMATMASNFASSHSHLKAITASKRLKPGPQQTWTTVPVSTYQPRARPLFQYRHYSEQQPLRLNPAEISEVIAEVCSESSSSNVNIHTASSPLTNLSRRPPTDVAVSVLVKLVIDMYMMDPGAAAPLALSMLEDILGSQKVASRVRAFDLILNLGVHAQLLEPVLHEDSLTIEEDESLQESVLNDAEQPIPPIKTNLESTMQQRMASAIDKFESWLLAILFEILWFLVQTEEQEEIVWASALSCLFYFVCDGGKILRTRLDGLDIRVIKSLLEISRKHSWAEIVHCRLICVLTNMFYRVPNETVEALSDDPIFLAEQVEILGGIDFICLEYSQANSKEEKRNLFLVLFDYVVHLINETCLASGVSAYTYEETQLVAAMLSLADAPEAFYIAVKHGVEGIGEILRRPISAAMSRSTNYERLDLLLDKVTRKLDATISSFTRLDKEFSYMIQITKSYTSFNSIEERLGETDGMRVRLSWATLHSLLHSDTAAYHHNGYIWLTELLLLEISEDRNRSIWGNIRKFQEQIGEAGSQDLTSSSVPLSISLLYGLLKSKHNYIRWGFLFVLDKLLMRLKLLLDERELQSTSHGDTVCFGHSENRLEKANAVVDIMSCALSLVVQRNETDRINILKMCDILFSQLCLRLQSPNGMPLENFKCHAKQFGTSESYKSECTSMPQTPQETKNVYRDELPGKDQSSLVYETASMAALLLRGHAMVPMQLVARVPESLFYWPLIQLAGAATDDIALDVAVGSKGGGNLPGATSDIRAALLLLLIGKCSVDSNAFLEVEGEEFFRDC</sequence>
<dbReference type="AlphaFoldDB" id="A0A5P1E8T1"/>
<dbReference type="PANTHER" id="PTHR34958:SF1">
    <property type="entry name" value="ARMADILLO-LIKE HELICAL DOMAIN-CONTAINING PROTEIN"/>
    <property type="match status" value="1"/>
</dbReference>
<protein>
    <submittedName>
        <fullName evidence="2">Uncharacterized protein</fullName>
    </submittedName>
</protein>
<reference evidence="3" key="1">
    <citation type="journal article" date="2017" name="Nat. Commun.">
        <title>The asparagus genome sheds light on the origin and evolution of a young Y chromosome.</title>
        <authorList>
            <person name="Harkess A."/>
            <person name="Zhou J."/>
            <person name="Xu C."/>
            <person name="Bowers J.E."/>
            <person name="Van der Hulst R."/>
            <person name="Ayyampalayam S."/>
            <person name="Mercati F."/>
            <person name="Riccardi P."/>
            <person name="McKain M.R."/>
            <person name="Kakrana A."/>
            <person name="Tang H."/>
            <person name="Ray J."/>
            <person name="Groenendijk J."/>
            <person name="Arikit S."/>
            <person name="Mathioni S.M."/>
            <person name="Nakano M."/>
            <person name="Shan H."/>
            <person name="Telgmann-Rauber A."/>
            <person name="Kanno A."/>
            <person name="Yue Z."/>
            <person name="Chen H."/>
            <person name="Li W."/>
            <person name="Chen Y."/>
            <person name="Xu X."/>
            <person name="Zhang Y."/>
            <person name="Luo S."/>
            <person name="Chen H."/>
            <person name="Gao J."/>
            <person name="Mao Z."/>
            <person name="Pires J.C."/>
            <person name="Luo M."/>
            <person name="Kudrna D."/>
            <person name="Wing R.A."/>
            <person name="Meyers B.C."/>
            <person name="Yi K."/>
            <person name="Kong H."/>
            <person name="Lavrijsen P."/>
            <person name="Sunseri F."/>
            <person name="Falavigna A."/>
            <person name="Ye Y."/>
            <person name="Leebens-Mack J.H."/>
            <person name="Chen G."/>
        </authorList>
    </citation>
    <scope>NUCLEOTIDE SEQUENCE [LARGE SCALE GENOMIC DNA]</scope>
    <source>
        <strain evidence="3">cv. DH0086</strain>
    </source>
</reference>
<keyword evidence="3" id="KW-1185">Reference proteome</keyword>
<dbReference type="PANTHER" id="PTHR34958">
    <property type="entry name" value="CONDITIONAL LOSS-OF-GROWTH 1"/>
    <property type="match status" value="1"/>
</dbReference>
<accession>A0A5P1E8T1</accession>
<name>A0A5P1E8T1_ASPOF</name>
<evidence type="ECO:0000313" key="2">
    <source>
        <dbReference type="EMBL" id="ONK62305.1"/>
    </source>
</evidence>
<dbReference type="OMA" id="MAVQVQE"/>
<feature type="region of interest" description="Disordered" evidence="1">
    <location>
        <begin position="259"/>
        <end position="290"/>
    </location>
</feature>
<proteinExistence type="predicted"/>